<evidence type="ECO:0000313" key="3">
    <source>
        <dbReference type="Proteomes" id="UP001314169"/>
    </source>
</evidence>
<proteinExistence type="predicted"/>
<keyword evidence="3" id="KW-1185">Reference proteome</keyword>
<dbReference type="EMBL" id="OY882866">
    <property type="protein sequence ID" value="CAK6449266.1"/>
    <property type="molecule type" value="Genomic_DNA"/>
</dbReference>
<organism evidence="2 3">
    <name type="scientific">Pipistrellus nathusii</name>
    <name type="common">Nathusius' pipistrelle</name>
    <dbReference type="NCBI Taxonomy" id="59473"/>
    <lineage>
        <taxon>Eukaryota</taxon>
        <taxon>Metazoa</taxon>
        <taxon>Chordata</taxon>
        <taxon>Craniata</taxon>
        <taxon>Vertebrata</taxon>
        <taxon>Euteleostomi</taxon>
        <taxon>Mammalia</taxon>
        <taxon>Eutheria</taxon>
        <taxon>Laurasiatheria</taxon>
        <taxon>Chiroptera</taxon>
        <taxon>Yangochiroptera</taxon>
        <taxon>Vespertilionidae</taxon>
        <taxon>Pipistrellus</taxon>
    </lineage>
</organism>
<evidence type="ECO:0000313" key="2">
    <source>
        <dbReference type="EMBL" id="CAK6449266.1"/>
    </source>
</evidence>
<evidence type="ECO:0000256" key="1">
    <source>
        <dbReference type="SAM" id="MobiDB-lite"/>
    </source>
</evidence>
<name>A0ABP0AFH7_PIPNA</name>
<protein>
    <submittedName>
        <fullName evidence="2">Uncharacterized protein</fullName>
    </submittedName>
</protein>
<feature type="compositionally biased region" description="Basic and acidic residues" evidence="1">
    <location>
        <begin position="21"/>
        <end position="44"/>
    </location>
</feature>
<reference evidence="2" key="1">
    <citation type="submission" date="2023-12" db="EMBL/GenBank/DDBJ databases">
        <authorList>
            <person name="Brown T."/>
        </authorList>
    </citation>
    <scope>NUCLEOTIDE SEQUENCE</scope>
</reference>
<sequence>MDMTVTAWETELTPTHGSDQVYREHNPGSIDSHRGPGGAGRERGGALAPGLLHAQQRLLSLHPHYGGGRLPLPLLPIYNYPSFIFRRRFFSLA</sequence>
<gene>
    <name evidence="2" type="ORF">MPIPNATIZW_LOCUS17572</name>
</gene>
<feature type="region of interest" description="Disordered" evidence="1">
    <location>
        <begin position="1"/>
        <end position="46"/>
    </location>
</feature>
<dbReference type="Proteomes" id="UP001314169">
    <property type="component" value="Chromosome 9"/>
</dbReference>
<accession>A0ABP0AFH7</accession>